<dbReference type="SUPFAM" id="SSF54909">
    <property type="entry name" value="Dimeric alpha+beta barrel"/>
    <property type="match status" value="1"/>
</dbReference>
<dbReference type="Pfam" id="PF03992">
    <property type="entry name" value="ABM"/>
    <property type="match status" value="1"/>
</dbReference>
<proteinExistence type="predicted"/>
<reference evidence="2" key="1">
    <citation type="submission" date="2021-12" db="EMBL/GenBank/DDBJ databases">
        <title>Convergent genome expansion in fungi linked to evolution of root-endophyte symbiosis.</title>
        <authorList>
            <consortium name="DOE Joint Genome Institute"/>
            <person name="Ke Y.-H."/>
            <person name="Bonito G."/>
            <person name="Liao H.-L."/>
            <person name="Looney B."/>
            <person name="Rojas-Flechas A."/>
            <person name="Nash J."/>
            <person name="Hameed K."/>
            <person name="Schadt C."/>
            <person name="Martin F."/>
            <person name="Crous P.W."/>
            <person name="Miettinen O."/>
            <person name="Magnuson J.K."/>
            <person name="Labbe J."/>
            <person name="Jacobson D."/>
            <person name="Doktycz M.J."/>
            <person name="Veneault-Fourrey C."/>
            <person name="Kuo A."/>
            <person name="Mondo S."/>
            <person name="Calhoun S."/>
            <person name="Riley R."/>
            <person name="Ohm R."/>
            <person name="LaButti K."/>
            <person name="Andreopoulos B."/>
            <person name="Pangilinan J."/>
            <person name="Nolan M."/>
            <person name="Tritt A."/>
            <person name="Clum A."/>
            <person name="Lipzen A."/>
            <person name="Daum C."/>
            <person name="Barry K."/>
            <person name="Grigoriev I.V."/>
            <person name="Vilgalys R."/>
        </authorList>
    </citation>
    <scope>NUCLEOTIDE SEQUENCE</scope>
    <source>
        <strain evidence="2">PMI_201</strain>
    </source>
</reference>
<name>A0AAD4PZZ2_9EURO</name>
<evidence type="ECO:0000313" key="2">
    <source>
        <dbReference type="EMBL" id="KAH8697112.1"/>
    </source>
</evidence>
<organism evidence="2 3">
    <name type="scientific">Talaromyces proteolyticus</name>
    <dbReference type="NCBI Taxonomy" id="1131652"/>
    <lineage>
        <taxon>Eukaryota</taxon>
        <taxon>Fungi</taxon>
        <taxon>Dikarya</taxon>
        <taxon>Ascomycota</taxon>
        <taxon>Pezizomycotina</taxon>
        <taxon>Eurotiomycetes</taxon>
        <taxon>Eurotiomycetidae</taxon>
        <taxon>Eurotiales</taxon>
        <taxon>Trichocomaceae</taxon>
        <taxon>Talaromyces</taxon>
        <taxon>Talaromyces sect. Bacilispori</taxon>
    </lineage>
</organism>
<dbReference type="Gene3D" id="3.30.70.100">
    <property type="match status" value="1"/>
</dbReference>
<dbReference type="EMBL" id="JAJTJA010000006">
    <property type="protein sequence ID" value="KAH8697112.1"/>
    <property type="molecule type" value="Genomic_DNA"/>
</dbReference>
<comment type="caution">
    <text evidence="2">The sequence shown here is derived from an EMBL/GenBank/DDBJ whole genome shotgun (WGS) entry which is preliminary data.</text>
</comment>
<evidence type="ECO:0000259" key="1">
    <source>
        <dbReference type="Pfam" id="PF03992"/>
    </source>
</evidence>
<dbReference type="GeneID" id="70246338"/>
<dbReference type="RefSeq" id="XP_046071813.1">
    <property type="nucleotide sequence ID" value="XM_046216051.1"/>
</dbReference>
<dbReference type="Proteomes" id="UP001201262">
    <property type="component" value="Unassembled WGS sequence"/>
</dbReference>
<dbReference type="InterPro" id="IPR007138">
    <property type="entry name" value="ABM_dom"/>
</dbReference>
<gene>
    <name evidence="2" type="ORF">BGW36DRAFT_377965</name>
</gene>
<protein>
    <recommendedName>
        <fullName evidence="1">ABM domain-containing protein</fullName>
    </recommendedName>
</protein>
<sequence length="163" mass="18573">MFHTVFDNSIRISTNQPSINNTTLSSSALLLSYIIFSLRRSKMPTFYDLDPKKPFRQQLEEETGTVVFTNTFTIPEGKIDEALATWKRTAEILKYCPGFISTQMHQGVDSHILINVSVWESAHHLRDGLNREDFKAVAESFPQGTQCRAHLFRRLHVEGICAA</sequence>
<dbReference type="AlphaFoldDB" id="A0AAD4PZZ2"/>
<accession>A0AAD4PZZ2</accession>
<feature type="non-terminal residue" evidence="2">
    <location>
        <position position="1"/>
    </location>
</feature>
<evidence type="ECO:0000313" key="3">
    <source>
        <dbReference type="Proteomes" id="UP001201262"/>
    </source>
</evidence>
<keyword evidence="3" id="KW-1185">Reference proteome</keyword>
<feature type="domain" description="ABM" evidence="1">
    <location>
        <begin position="66"/>
        <end position="139"/>
    </location>
</feature>
<dbReference type="InterPro" id="IPR011008">
    <property type="entry name" value="Dimeric_a/b-barrel"/>
</dbReference>